<reference evidence="3" key="1">
    <citation type="journal article" date="2021" name="Proc. Natl. Acad. Sci. U.S.A.">
        <title>A Catalog of Tens of Thousands of Viruses from Human Metagenomes Reveals Hidden Associations with Chronic Diseases.</title>
        <authorList>
            <person name="Tisza M.J."/>
            <person name="Buck C.B."/>
        </authorList>
    </citation>
    <scope>NUCLEOTIDE SEQUENCE</scope>
    <source>
        <strain evidence="3">CtKwa30</strain>
    </source>
</reference>
<sequence length="199" mass="21386">MSYQDQRGHKVPSPTDPARRQDLLDLSLSIPSYKACASETAASQYVAALAGVGLTASPQQPVYVWRTDLNAVRVWDGRRWSGESNLQMELSAVGDVPVGSGLSTGVRNGIIKAGKVATSATEVQFGNLYLDSITFQTPFPTDCVSVTVTPLYGTGSAGWNFKQAQQFCLDSMSRNGFRAMLPGVTTPGRHAYAWTAIGY</sequence>
<dbReference type="InterPro" id="IPR054075">
    <property type="entry name" value="Gp53-like_C"/>
</dbReference>
<accession>A0A8S5U9U5</accession>
<evidence type="ECO:0000259" key="2">
    <source>
        <dbReference type="Pfam" id="PF21882"/>
    </source>
</evidence>
<evidence type="ECO:0000313" key="3">
    <source>
        <dbReference type="EMBL" id="DAF91219.1"/>
    </source>
</evidence>
<evidence type="ECO:0000256" key="1">
    <source>
        <dbReference type="SAM" id="MobiDB-lite"/>
    </source>
</evidence>
<organism evidence="3">
    <name type="scientific">Siphoviridae sp. ctKwa30</name>
    <dbReference type="NCBI Taxonomy" id="2825446"/>
    <lineage>
        <taxon>Viruses</taxon>
        <taxon>Duplodnaviria</taxon>
        <taxon>Heunggongvirae</taxon>
        <taxon>Uroviricota</taxon>
        <taxon>Caudoviricetes</taxon>
    </lineage>
</organism>
<feature type="region of interest" description="Disordered" evidence="1">
    <location>
        <begin position="1"/>
        <end position="20"/>
    </location>
</feature>
<proteinExistence type="predicted"/>
<name>A0A8S5U9U5_9CAUD</name>
<protein>
    <submittedName>
        <fullName evidence="3">Putative tail fiber protein</fullName>
    </submittedName>
</protein>
<dbReference type="Gene3D" id="2.60.40.3940">
    <property type="match status" value="1"/>
</dbReference>
<dbReference type="EMBL" id="BK016046">
    <property type="protein sequence ID" value="DAF91219.1"/>
    <property type="molecule type" value="Genomic_DNA"/>
</dbReference>
<dbReference type="Pfam" id="PF21882">
    <property type="entry name" value="Gp53-like_C"/>
    <property type="match status" value="1"/>
</dbReference>
<feature type="domain" description="Putative tail fiber protein gp53-like C-terminal" evidence="2">
    <location>
        <begin position="131"/>
        <end position="199"/>
    </location>
</feature>